<dbReference type="PROSITE" id="PS50851">
    <property type="entry name" value="CHEW"/>
    <property type="match status" value="1"/>
</dbReference>
<dbReference type="SMART" id="SM00260">
    <property type="entry name" value="CheW"/>
    <property type="match status" value="1"/>
</dbReference>
<dbReference type="InterPro" id="IPR039315">
    <property type="entry name" value="CheW"/>
</dbReference>
<dbReference type="Gene3D" id="2.30.30.40">
    <property type="entry name" value="SH3 Domains"/>
    <property type="match status" value="1"/>
</dbReference>
<feature type="domain" description="CheW-like" evidence="1">
    <location>
        <begin position="63"/>
        <end position="198"/>
    </location>
</feature>
<organism evidence="2 3">
    <name type="scientific">Novipirellula rosea</name>
    <dbReference type="NCBI Taxonomy" id="1031540"/>
    <lineage>
        <taxon>Bacteria</taxon>
        <taxon>Pseudomonadati</taxon>
        <taxon>Planctomycetota</taxon>
        <taxon>Planctomycetia</taxon>
        <taxon>Pirellulales</taxon>
        <taxon>Pirellulaceae</taxon>
        <taxon>Novipirellula</taxon>
    </lineage>
</organism>
<dbReference type="InterPro" id="IPR036061">
    <property type="entry name" value="CheW-like_dom_sf"/>
</dbReference>
<dbReference type="SUPFAM" id="SSF50341">
    <property type="entry name" value="CheW-like"/>
    <property type="match status" value="1"/>
</dbReference>
<dbReference type="PANTHER" id="PTHR22617:SF23">
    <property type="entry name" value="CHEMOTAXIS PROTEIN CHEW"/>
    <property type="match status" value="1"/>
</dbReference>
<proteinExistence type="predicted"/>
<accession>A0ABP8N3L9</accession>
<dbReference type="Gene3D" id="2.40.50.180">
    <property type="entry name" value="CheA-289, Domain 4"/>
    <property type="match status" value="1"/>
</dbReference>
<sequence length="204" mass="22646">MIAADNKLTKVFDWDDAKRRLEEAGKTLLDTDSLTPEQSAQVLDERARQLARVPDQTLDNREVLEVVRFRIGSEEFAIGSEYVLELTCPNAITPIPQLEPHFVGVTNLRGEVTTVIDLGKLLGISADDEQKLQVLVLGRDRPEFAIRVSGIEHVVALRRDELLEPMGVAGCYRDLMLGCSKEGLLVLNGEALLGCEDLYVDQSE</sequence>
<gene>
    <name evidence="2" type="ORF">GCM10023156_38710</name>
</gene>
<dbReference type="Proteomes" id="UP001500840">
    <property type="component" value="Unassembled WGS sequence"/>
</dbReference>
<keyword evidence="3" id="KW-1185">Reference proteome</keyword>
<comment type="caution">
    <text evidence="2">The sequence shown here is derived from an EMBL/GenBank/DDBJ whole genome shotgun (WGS) entry which is preliminary data.</text>
</comment>
<evidence type="ECO:0000313" key="3">
    <source>
        <dbReference type="Proteomes" id="UP001500840"/>
    </source>
</evidence>
<protein>
    <recommendedName>
        <fullName evidence="1">CheW-like domain-containing protein</fullName>
    </recommendedName>
</protein>
<dbReference type="PANTHER" id="PTHR22617">
    <property type="entry name" value="CHEMOTAXIS SENSOR HISTIDINE KINASE-RELATED"/>
    <property type="match status" value="1"/>
</dbReference>
<dbReference type="RefSeq" id="WP_345324667.1">
    <property type="nucleotide sequence ID" value="NZ_BAABGA010000048.1"/>
</dbReference>
<dbReference type="Pfam" id="PF01584">
    <property type="entry name" value="CheW"/>
    <property type="match status" value="1"/>
</dbReference>
<evidence type="ECO:0000259" key="1">
    <source>
        <dbReference type="PROSITE" id="PS50851"/>
    </source>
</evidence>
<dbReference type="EMBL" id="BAABGA010000048">
    <property type="protein sequence ID" value="GAA4459341.1"/>
    <property type="molecule type" value="Genomic_DNA"/>
</dbReference>
<reference evidence="3" key="1">
    <citation type="journal article" date="2019" name="Int. J. Syst. Evol. Microbiol.">
        <title>The Global Catalogue of Microorganisms (GCM) 10K type strain sequencing project: providing services to taxonomists for standard genome sequencing and annotation.</title>
        <authorList>
            <consortium name="The Broad Institute Genomics Platform"/>
            <consortium name="The Broad Institute Genome Sequencing Center for Infectious Disease"/>
            <person name="Wu L."/>
            <person name="Ma J."/>
        </authorList>
    </citation>
    <scope>NUCLEOTIDE SEQUENCE [LARGE SCALE GENOMIC DNA]</scope>
    <source>
        <strain evidence="3">JCM 17759</strain>
    </source>
</reference>
<evidence type="ECO:0000313" key="2">
    <source>
        <dbReference type="EMBL" id="GAA4459341.1"/>
    </source>
</evidence>
<name>A0ABP8N3L9_9BACT</name>
<dbReference type="InterPro" id="IPR002545">
    <property type="entry name" value="CheW-lke_dom"/>
</dbReference>